<dbReference type="PANTHER" id="PTHR46310">
    <property type="entry name" value="AMIDASE 1"/>
    <property type="match status" value="1"/>
</dbReference>
<gene>
    <name evidence="2" type="ORF">EPUS_04110</name>
</gene>
<accession>U1G7S5</accession>
<dbReference type="OMA" id="CGSIACP"/>
<dbReference type="InterPro" id="IPR036928">
    <property type="entry name" value="AS_sf"/>
</dbReference>
<feature type="domain" description="Amidase" evidence="1">
    <location>
        <begin position="126"/>
        <end position="286"/>
    </location>
</feature>
<dbReference type="HOGENOM" id="CLU_020129_1_0_1"/>
<dbReference type="AlphaFoldDB" id="U1G7S5"/>
<evidence type="ECO:0000259" key="1">
    <source>
        <dbReference type="Pfam" id="PF01425"/>
    </source>
</evidence>
<dbReference type="PANTHER" id="PTHR46310:SF7">
    <property type="entry name" value="AMIDASE 1"/>
    <property type="match status" value="1"/>
</dbReference>
<evidence type="ECO:0000313" key="2">
    <source>
        <dbReference type="EMBL" id="ERF73487.1"/>
    </source>
</evidence>
<dbReference type="SUPFAM" id="SSF75304">
    <property type="entry name" value="Amidase signature (AS) enzymes"/>
    <property type="match status" value="1"/>
</dbReference>
<proteinExistence type="predicted"/>
<dbReference type="eggNOG" id="KOG1211">
    <property type="taxonomic scope" value="Eukaryota"/>
</dbReference>
<evidence type="ECO:0000313" key="3">
    <source>
        <dbReference type="Proteomes" id="UP000019373"/>
    </source>
</evidence>
<organism evidence="2 3">
    <name type="scientific">Endocarpon pusillum (strain Z07020 / HMAS-L-300199)</name>
    <name type="common">Lichen-forming fungus</name>
    <dbReference type="NCBI Taxonomy" id="1263415"/>
    <lineage>
        <taxon>Eukaryota</taxon>
        <taxon>Fungi</taxon>
        <taxon>Dikarya</taxon>
        <taxon>Ascomycota</taxon>
        <taxon>Pezizomycotina</taxon>
        <taxon>Eurotiomycetes</taxon>
        <taxon>Chaetothyriomycetidae</taxon>
        <taxon>Verrucariales</taxon>
        <taxon>Verrucariaceae</taxon>
        <taxon>Endocarpon</taxon>
    </lineage>
</organism>
<dbReference type="EMBL" id="KE720951">
    <property type="protein sequence ID" value="ERF73487.1"/>
    <property type="molecule type" value="Genomic_DNA"/>
</dbReference>
<dbReference type="OrthoDB" id="443318at2759"/>
<name>U1G7S5_ENDPU</name>
<protein>
    <recommendedName>
        <fullName evidence="1">Amidase domain-containing protein</fullName>
    </recommendedName>
</protein>
<dbReference type="RefSeq" id="XP_007800915.1">
    <property type="nucleotide sequence ID" value="XM_007802724.1"/>
</dbReference>
<dbReference type="GeneID" id="19239144"/>
<dbReference type="Pfam" id="PF01425">
    <property type="entry name" value="Amidase"/>
    <property type="match status" value="1"/>
</dbReference>
<dbReference type="InterPro" id="IPR023631">
    <property type="entry name" value="Amidase_dom"/>
</dbReference>
<dbReference type="Proteomes" id="UP000019373">
    <property type="component" value="Unassembled WGS sequence"/>
</dbReference>
<sequence length="572" mass="62749">MSNLCAKGFLEKMMSGVVPSSKPRRLHFEVRTDTTILFINTSDRKLANGPYVVCKATGRIHPVCRLYKDTHHAFIKAILPIRTRKDNFRTLNLSASESPLSSMERLPSSSKQRMVAVPSRLYSTPSKSRPLAGLRIAVKDNIHLQGLKTGYGNNAWHELYPPAKTTAPAIKLLLAAGAVVVGKLKTSEFCEGVDPHQWIGSTCPVNPRGDGEQKPSSSSTGSAVAAAAYPWLDCTIGTDTGGSIRHPAGVNGLFGNRPTQTAISLVGVLGATDLLNTLGIFTRDATTFGKIGTQLLPSSFQPLIPREARKYKLLYPVRSLQQEHPSPHRWFPNPLADASKLTEAEKKIEAFVLKLEQHLCCERTAFNLDELWRAMKPRGQPDSLDEATGPIYSALVSYSALHEGGINDFLASYASSHHGSAPKLSAIVSQRLEYGRSLTRAQIAQHLDSMAVFARWVENVLFGPPDEEAITLLIFPQSFGRPNYRDDIPEHECVVYDKFSVYSFGYLVGCPDYTVPIGEVPFVSRVTGKAGYLPVSLSMVARRGNDVPLFDILTLLEEKGVLSAVKAGRRMY</sequence>
<dbReference type="Gene3D" id="3.90.1300.10">
    <property type="entry name" value="Amidase signature (AS) domain"/>
    <property type="match status" value="1"/>
</dbReference>
<reference evidence="3" key="1">
    <citation type="journal article" date="2014" name="BMC Genomics">
        <title>Genome characteristics reveal the impact of lichenization on lichen-forming fungus Endocarpon pusillum Hedwig (Verrucariales, Ascomycota).</title>
        <authorList>
            <person name="Wang Y.-Y."/>
            <person name="Liu B."/>
            <person name="Zhang X.-Y."/>
            <person name="Zhou Q.-M."/>
            <person name="Zhang T."/>
            <person name="Li H."/>
            <person name="Yu Y.-F."/>
            <person name="Zhang X.-L."/>
            <person name="Hao X.-Y."/>
            <person name="Wang M."/>
            <person name="Wang L."/>
            <person name="Wei J.-C."/>
        </authorList>
    </citation>
    <scope>NUCLEOTIDE SEQUENCE [LARGE SCALE GENOMIC DNA]</scope>
    <source>
        <strain evidence="3">Z07020 / HMAS-L-300199</strain>
    </source>
</reference>
<keyword evidence="3" id="KW-1185">Reference proteome</keyword>